<proteinExistence type="predicted"/>
<organism evidence="1 2">
    <name type="scientific">Dendrothele bispora (strain CBS 962.96)</name>
    <dbReference type="NCBI Taxonomy" id="1314807"/>
    <lineage>
        <taxon>Eukaryota</taxon>
        <taxon>Fungi</taxon>
        <taxon>Dikarya</taxon>
        <taxon>Basidiomycota</taxon>
        <taxon>Agaricomycotina</taxon>
        <taxon>Agaricomycetes</taxon>
        <taxon>Agaricomycetidae</taxon>
        <taxon>Agaricales</taxon>
        <taxon>Agaricales incertae sedis</taxon>
        <taxon>Dendrothele</taxon>
    </lineage>
</organism>
<evidence type="ECO:0000313" key="2">
    <source>
        <dbReference type="Proteomes" id="UP000297245"/>
    </source>
</evidence>
<dbReference type="AlphaFoldDB" id="A0A4S8M2W7"/>
<gene>
    <name evidence="1" type="ORF">K435DRAFT_100022</name>
</gene>
<protein>
    <submittedName>
        <fullName evidence="1">Uncharacterized protein</fullName>
    </submittedName>
</protein>
<dbReference type="Proteomes" id="UP000297245">
    <property type="component" value="Unassembled WGS sequence"/>
</dbReference>
<reference evidence="1 2" key="1">
    <citation type="journal article" date="2019" name="Nat. Ecol. Evol.">
        <title>Megaphylogeny resolves global patterns of mushroom evolution.</title>
        <authorList>
            <person name="Varga T."/>
            <person name="Krizsan K."/>
            <person name="Foldi C."/>
            <person name="Dima B."/>
            <person name="Sanchez-Garcia M."/>
            <person name="Sanchez-Ramirez S."/>
            <person name="Szollosi G.J."/>
            <person name="Szarkandi J.G."/>
            <person name="Papp V."/>
            <person name="Albert L."/>
            <person name="Andreopoulos W."/>
            <person name="Angelini C."/>
            <person name="Antonin V."/>
            <person name="Barry K.W."/>
            <person name="Bougher N.L."/>
            <person name="Buchanan P."/>
            <person name="Buyck B."/>
            <person name="Bense V."/>
            <person name="Catcheside P."/>
            <person name="Chovatia M."/>
            <person name="Cooper J."/>
            <person name="Damon W."/>
            <person name="Desjardin D."/>
            <person name="Finy P."/>
            <person name="Geml J."/>
            <person name="Haridas S."/>
            <person name="Hughes K."/>
            <person name="Justo A."/>
            <person name="Karasinski D."/>
            <person name="Kautmanova I."/>
            <person name="Kiss B."/>
            <person name="Kocsube S."/>
            <person name="Kotiranta H."/>
            <person name="LaButti K.M."/>
            <person name="Lechner B.E."/>
            <person name="Liimatainen K."/>
            <person name="Lipzen A."/>
            <person name="Lukacs Z."/>
            <person name="Mihaltcheva S."/>
            <person name="Morgado L.N."/>
            <person name="Niskanen T."/>
            <person name="Noordeloos M.E."/>
            <person name="Ohm R.A."/>
            <person name="Ortiz-Santana B."/>
            <person name="Ovrebo C."/>
            <person name="Racz N."/>
            <person name="Riley R."/>
            <person name="Savchenko A."/>
            <person name="Shiryaev A."/>
            <person name="Soop K."/>
            <person name="Spirin V."/>
            <person name="Szebenyi C."/>
            <person name="Tomsovsky M."/>
            <person name="Tulloss R.E."/>
            <person name="Uehling J."/>
            <person name="Grigoriev I.V."/>
            <person name="Vagvolgyi C."/>
            <person name="Papp T."/>
            <person name="Martin F.M."/>
            <person name="Miettinen O."/>
            <person name="Hibbett D.S."/>
            <person name="Nagy L.G."/>
        </authorList>
    </citation>
    <scope>NUCLEOTIDE SEQUENCE [LARGE SCALE GENOMIC DNA]</scope>
    <source>
        <strain evidence="1 2">CBS 962.96</strain>
    </source>
</reference>
<dbReference type="EMBL" id="ML179181">
    <property type="protein sequence ID" value="THU96231.1"/>
    <property type="molecule type" value="Genomic_DNA"/>
</dbReference>
<sequence>MLSFLSSLIFPFGLWYYPAPDCESRFFVCSKPNPSLHFLLMLPFVKLLLPIHIDSSNFLLTQLMGFLHTCTVFFLPISTHVAIHTSLLVRTQTNFFLYIQNFFNDLITTFSYTFFVRFSLNTQMTIVNINIISFPQANEWSEIFLLFSS</sequence>
<accession>A0A4S8M2W7</accession>
<evidence type="ECO:0000313" key="1">
    <source>
        <dbReference type="EMBL" id="THU96231.1"/>
    </source>
</evidence>
<name>A0A4S8M2W7_DENBC</name>
<keyword evidence="2" id="KW-1185">Reference proteome</keyword>